<dbReference type="Pfam" id="PF00534">
    <property type="entry name" value="Glycos_transf_1"/>
    <property type="match status" value="1"/>
</dbReference>
<comment type="caution">
    <text evidence="3">The sequence shown here is derived from an EMBL/GenBank/DDBJ whole genome shotgun (WGS) entry which is preliminary data.</text>
</comment>
<dbReference type="Gene3D" id="3.40.50.2000">
    <property type="entry name" value="Glycogen Phosphorylase B"/>
    <property type="match status" value="2"/>
</dbReference>
<protein>
    <submittedName>
        <fullName evidence="3">Glycosyltransferase</fullName>
        <ecNumber evidence="3">2.4.-.-</ecNumber>
    </submittedName>
</protein>
<reference evidence="4" key="1">
    <citation type="journal article" date="2019" name="Int. J. Syst. Evol. Microbiol.">
        <title>The Global Catalogue of Microorganisms (GCM) 10K type strain sequencing project: providing services to taxonomists for standard genome sequencing and annotation.</title>
        <authorList>
            <consortium name="The Broad Institute Genomics Platform"/>
            <consortium name="The Broad Institute Genome Sequencing Center for Infectious Disease"/>
            <person name="Wu L."/>
            <person name="Ma J."/>
        </authorList>
    </citation>
    <scope>NUCLEOTIDE SEQUENCE [LARGE SCALE GENOMIC DNA]</scope>
    <source>
        <strain evidence="4">WYCCWR 12678</strain>
    </source>
</reference>
<accession>A0ABV9Q7K3</accession>
<organism evidence="3 4">
    <name type="scientific">Effusibacillus consociatus</name>
    <dbReference type="NCBI Taxonomy" id="1117041"/>
    <lineage>
        <taxon>Bacteria</taxon>
        <taxon>Bacillati</taxon>
        <taxon>Bacillota</taxon>
        <taxon>Bacilli</taxon>
        <taxon>Bacillales</taxon>
        <taxon>Alicyclobacillaceae</taxon>
        <taxon>Effusibacillus</taxon>
    </lineage>
</organism>
<feature type="domain" description="Glycosyl transferase family 1" evidence="1">
    <location>
        <begin position="162"/>
        <end position="331"/>
    </location>
</feature>
<dbReference type="GO" id="GO:0016757">
    <property type="term" value="F:glycosyltransferase activity"/>
    <property type="evidence" value="ECO:0007669"/>
    <property type="project" value="UniProtKB-KW"/>
</dbReference>
<name>A0ABV9Q7K3_9BACL</name>
<dbReference type="InterPro" id="IPR028098">
    <property type="entry name" value="Glyco_trans_4-like_N"/>
</dbReference>
<feature type="domain" description="Glycosyltransferase subfamily 4-like N-terminal" evidence="2">
    <location>
        <begin position="45"/>
        <end position="157"/>
    </location>
</feature>
<keyword evidence="3" id="KW-0808">Transferase</keyword>
<dbReference type="SUPFAM" id="SSF53756">
    <property type="entry name" value="UDP-Glycosyltransferase/glycogen phosphorylase"/>
    <property type="match status" value="1"/>
</dbReference>
<dbReference type="PANTHER" id="PTHR45947:SF14">
    <property type="entry name" value="SLL1723 PROTEIN"/>
    <property type="match status" value="1"/>
</dbReference>
<evidence type="ECO:0000259" key="1">
    <source>
        <dbReference type="Pfam" id="PF00534"/>
    </source>
</evidence>
<keyword evidence="4" id="KW-1185">Reference proteome</keyword>
<keyword evidence="3" id="KW-0328">Glycosyltransferase</keyword>
<dbReference type="InterPro" id="IPR001296">
    <property type="entry name" value="Glyco_trans_1"/>
</dbReference>
<sequence length="356" mass="40522">MSEVAVVRERFLPASETFIYSELVNLKNLSAIVCTKKIINSDRFPFKPIHVYKNKNHLCSILQKQKVKLIHVRFGTTAAQLLDVKKKLNLPMLTSFHGFDLPSNQRSFAKYKGKLKRLFEEGEAFTVTSNNMKKILLNYGCPKEKIVVHHSGIDVERFRFQQRTMPEDGKIILLSVGRLVEKKGMKYLIDAFCRVQKIYPNIRLRIAGDGPLRNKLMKQVKSLKLNDKVKFLGEVSHDQVVKEMLEAHVFVLASVTGKYGNQEGIPNVLKEAMATGLPVVSTSHAGIPELVRDKKSGYLVPERDSTALADRILHLADTPETWGKLGKTGRKTIKRSFNSENQIEELERIYDLVMQM</sequence>
<dbReference type="PANTHER" id="PTHR45947">
    <property type="entry name" value="SULFOQUINOVOSYL TRANSFERASE SQD2"/>
    <property type="match status" value="1"/>
</dbReference>
<gene>
    <name evidence="3" type="ORF">ACFO8Q_14725</name>
</gene>
<dbReference type="InterPro" id="IPR050194">
    <property type="entry name" value="Glycosyltransferase_grp1"/>
</dbReference>
<evidence type="ECO:0000313" key="4">
    <source>
        <dbReference type="Proteomes" id="UP001596002"/>
    </source>
</evidence>
<dbReference type="RefSeq" id="WP_380026547.1">
    <property type="nucleotide sequence ID" value="NZ_JBHSHC010000108.1"/>
</dbReference>
<dbReference type="EMBL" id="JBHSHC010000108">
    <property type="protein sequence ID" value="MFC4768597.1"/>
    <property type="molecule type" value="Genomic_DNA"/>
</dbReference>
<dbReference type="Pfam" id="PF13439">
    <property type="entry name" value="Glyco_transf_4"/>
    <property type="match status" value="1"/>
</dbReference>
<dbReference type="EC" id="2.4.-.-" evidence="3"/>
<evidence type="ECO:0000313" key="3">
    <source>
        <dbReference type="EMBL" id="MFC4768597.1"/>
    </source>
</evidence>
<proteinExistence type="predicted"/>
<dbReference type="Proteomes" id="UP001596002">
    <property type="component" value="Unassembled WGS sequence"/>
</dbReference>
<evidence type="ECO:0000259" key="2">
    <source>
        <dbReference type="Pfam" id="PF13439"/>
    </source>
</evidence>